<dbReference type="OrthoDB" id="2747330at2759"/>
<dbReference type="FunFam" id="2.40.70.10:FF:000050">
    <property type="entry name" value="Aspartic proteinase CDR1"/>
    <property type="match status" value="1"/>
</dbReference>
<dbReference type="Gramene" id="arahy.Tifrunner.gnm2.ann2.Ah18g299500.1">
    <property type="protein sequence ID" value="arahy.Tifrunner.gnm2.ann2.Ah18g299500.1-CDS"/>
    <property type="gene ID" value="arahy.Tifrunner.gnm2.ann2.Ah18g299500"/>
</dbReference>
<dbReference type="EMBL" id="SDMP01000018">
    <property type="protein sequence ID" value="RYQ95426.1"/>
    <property type="molecule type" value="Genomic_DNA"/>
</dbReference>
<dbReference type="InterPro" id="IPR032861">
    <property type="entry name" value="TAXi_N"/>
</dbReference>
<dbReference type="AlphaFoldDB" id="A0A444Y0M1"/>
<evidence type="ECO:0000256" key="5">
    <source>
        <dbReference type="ARBA" id="ARBA00022729"/>
    </source>
</evidence>
<dbReference type="PROSITE" id="PS51767">
    <property type="entry name" value="PEPTIDASE_A1"/>
    <property type="match status" value="1"/>
</dbReference>
<feature type="chain" id="PRO_5019463976" description="Peptidase A1 domain-containing protein" evidence="9">
    <location>
        <begin position="23"/>
        <end position="435"/>
    </location>
</feature>
<dbReference type="PANTHER" id="PTHR47967:SF128">
    <property type="entry name" value="ASPARTIC PROTEINASE CDR1-LIKE"/>
    <property type="match status" value="1"/>
</dbReference>
<dbReference type="InterPro" id="IPR051708">
    <property type="entry name" value="Plant_Aspart_Prot_A1"/>
</dbReference>
<dbReference type="CDD" id="cd05476">
    <property type="entry name" value="pepsin_A_like_plant"/>
    <property type="match status" value="1"/>
</dbReference>
<evidence type="ECO:0000313" key="11">
    <source>
        <dbReference type="EMBL" id="RYQ95426.1"/>
    </source>
</evidence>
<evidence type="ECO:0000256" key="8">
    <source>
        <dbReference type="ARBA" id="ARBA00023180"/>
    </source>
</evidence>
<dbReference type="Pfam" id="PF14543">
    <property type="entry name" value="TAXi_N"/>
    <property type="match status" value="1"/>
</dbReference>
<dbReference type="FunFam" id="2.40.70.10:FF:000016">
    <property type="entry name" value="Probable aspartic protease At2g35615"/>
    <property type="match status" value="1"/>
</dbReference>
<keyword evidence="3" id="KW-0964">Secreted</keyword>
<evidence type="ECO:0000256" key="2">
    <source>
        <dbReference type="ARBA" id="ARBA00007447"/>
    </source>
</evidence>
<feature type="signal peptide" evidence="9">
    <location>
        <begin position="1"/>
        <end position="22"/>
    </location>
</feature>
<evidence type="ECO:0000313" key="12">
    <source>
        <dbReference type="Proteomes" id="UP000289738"/>
    </source>
</evidence>
<evidence type="ECO:0000256" key="6">
    <source>
        <dbReference type="ARBA" id="ARBA00022750"/>
    </source>
</evidence>
<accession>A0A444Y0M1</accession>
<dbReference type="GO" id="GO:0005576">
    <property type="term" value="C:extracellular region"/>
    <property type="evidence" value="ECO:0007669"/>
    <property type="project" value="UniProtKB-SubCell"/>
</dbReference>
<evidence type="ECO:0000256" key="3">
    <source>
        <dbReference type="ARBA" id="ARBA00022525"/>
    </source>
</evidence>
<keyword evidence="8" id="KW-0325">Glycoprotein</keyword>
<organism evidence="11 12">
    <name type="scientific">Arachis hypogaea</name>
    <name type="common">Peanut</name>
    <dbReference type="NCBI Taxonomy" id="3818"/>
    <lineage>
        <taxon>Eukaryota</taxon>
        <taxon>Viridiplantae</taxon>
        <taxon>Streptophyta</taxon>
        <taxon>Embryophyta</taxon>
        <taxon>Tracheophyta</taxon>
        <taxon>Spermatophyta</taxon>
        <taxon>Magnoliopsida</taxon>
        <taxon>eudicotyledons</taxon>
        <taxon>Gunneridae</taxon>
        <taxon>Pentapetalae</taxon>
        <taxon>rosids</taxon>
        <taxon>fabids</taxon>
        <taxon>Fabales</taxon>
        <taxon>Fabaceae</taxon>
        <taxon>Papilionoideae</taxon>
        <taxon>50 kb inversion clade</taxon>
        <taxon>dalbergioids sensu lato</taxon>
        <taxon>Dalbergieae</taxon>
        <taxon>Pterocarpus clade</taxon>
        <taxon>Arachis</taxon>
    </lineage>
</organism>
<feature type="domain" description="Peptidase A1" evidence="10">
    <location>
        <begin position="93"/>
        <end position="427"/>
    </location>
</feature>
<dbReference type="Gene3D" id="2.40.70.10">
    <property type="entry name" value="Acid Proteases"/>
    <property type="match status" value="2"/>
</dbReference>
<keyword evidence="4" id="KW-0645">Protease</keyword>
<dbReference type="InterPro" id="IPR032799">
    <property type="entry name" value="TAXi_C"/>
</dbReference>
<comment type="caution">
    <text evidence="11">The sequence shown here is derived from an EMBL/GenBank/DDBJ whole genome shotgun (WGS) entry which is preliminary data.</text>
</comment>
<gene>
    <name evidence="11" type="ORF">Ahy_B08g090704</name>
</gene>
<dbReference type="PANTHER" id="PTHR47967">
    <property type="entry name" value="OS07G0603500 PROTEIN-RELATED"/>
    <property type="match status" value="1"/>
</dbReference>
<comment type="subcellular location">
    <subcellularLocation>
        <location evidence="1">Secreted</location>
    </subcellularLocation>
</comment>
<sequence length="435" mass="47758">MMNKVVILLVTVLWALSFLTSADEAKPFNNGFTIDLIHRDSPLSPLYNPSLTPSEIITNAAKRSVSRTSRFFFPDKAEEEEEESVLIPDRGDYLMKILIGTPPMESLAVADTGSDLVWIQCLPCEQCYSQNAPIFDPKNSSTFETLTCDSESCRSLSRYGCGSSGECRYYYSYGDRSYTVGELVSDTISFSTSNGGKSMIKYPKTTLGCGHDNDGNFRSTSTGLVGLGGGPLSLVTQLGDAIGHKFSYCLLPFSANSTSKLKFGSESSTVSRNGVVSTPLISKSPSTYYYLTLEGISIGEKKLQTEQSANNIVIDSGTTLTMLQSDFYDGFESAVKDAVDNSHEPVQDPPEPLRLCYRDISVEDLPDLTFHFSGADVHLQKMNTILKVDNLICLSIVPSERFSIFGNIAQVNFNVGYDLQEKMVSFYPADCTMDQ</sequence>
<dbReference type="PROSITE" id="PS00141">
    <property type="entry name" value="ASP_PROTEASE"/>
    <property type="match status" value="1"/>
</dbReference>
<reference evidence="11 12" key="1">
    <citation type="submission" date="2019-01" db="EMBL/GenBank/DDBJ databases">
        <title>Sequencing of cultivated peanut Arachis hypogaea provides insights into genome evolution and oil improvement.</title>
        <authorList>
            <person name="Chen X."/>
        </authorList>
    </citation>
    <scope>NUCLEOTIDE SEQUENCE [LARGE SCALE GENOMIC DNA]</scope>
    <source>
        <strain evidence="12">cv. Fuhuasheng</strain>
        <tissue evidence="11">Leaves</tissue>
    </source>
</reference>
<evidence type="ECO:0000259" key="10">
    <source>
        <dbReference type="PROSITE" id="PS51767"/>
    </source>
</evidence>
<dbReference type="SMR" id="A0A444Y0M1"/>
<dbReference type="Proteomes" id="UP000289738">
    <property type="component" value="Chromosome B08"/>
</dbReference>
<evidence type="ECO:0000256" key="7">
    <source>
        <dbReference type="ARBA" id="ARBA00022801"/>
    </source>
</evidence>
<keyword evidence="6" id="KW-0064">Aspartyl protease</keyword>
<keyword evidence="7" id="KW-0378">Hydrolase</keyword>
<evidence type="ECO:0000256" key="4">
    <source>
        <dbReference type="ARBA" id="ARBA00022670"/>
    </source>
</evidence>
<dbReference type="GO" id="GO:0006508">
    <property type="term" value="P:proteolysis"/>
    <property type="evidence" value="ECO:0007669"/>
    <property type="project" value="UniProtKB-KW"/>
</dbReference>
<protein>
    <recommendedName>
        <fullName evidence="10">Peptidase A1 domain-containing protein</fullName>
    </recommendedName>
</protein>
<dbReference type="InterPro" id="IPR001969">
    <property type="entry name" value="Aspartic_peptidase_AS"/>
</dbReference>
<dbReference type="SUPFAM" id="SSF50630">
    <property type="entry name" value="Acid proteases"/>
    <property type="match status" value="1"/>
</dbReference>
<dbReference type="InterPro" id="IPR021109">
    <property type="entry name" value="Peptidase_aspartic_dom_sf"/>
</dbReference>
<proteinExistence type="inferred from homology"/>
<dbReference type="InterPro" id="IPR034161">
    <property type="entry name" value="Pepsin-like_plant"/>
</dbReference>
<dbReference type="Pfam" id="PF14541">
    <property type="entry name" value="TAXi_C"/>
    <property type="match status" value="1"/>
</dbReference>
<evidence type="ECO:0000256" key="9">
    <source>
        <dbReference type="SAM" id="SignalP"/>
    </source>
</evidence>
<dbReference type="STRING" id="3818.A0A444Y0M1"/>
<evidence type="ECO:0000256" key="1">
    <source>
        <dbReference type="ARBA" id="ARBA00004613"/>
    </source>
</evidence>
<dbReference type="InterPro" id="IPR033121">
    <property type="entry name" value="PEPTIDASE_A1"/>
</dbReference>
<comment type="similarity">
    <text evidence="2">Belongs to the peptidase A1 family.</text>
</comment>
<keyword evidence="5 9" id="KW-0732">Signal</keyword>
<name>A0A444Y0M1_ARAHY</name>
<dbReference type="GO" id="GO:0004190">
    <property type="term" value="F:aspartic-type endopeptidase activity"/>
    <property type="evidence" value="ECO:0007669"/>
    <property type="project" value="UniProtKB-KW"/>
</dbReference>
<keyword evidence="12" id="KW-1185">Reference proteome</keyword>